<keyword evidence="2" id="KW-0808">Transferase</keyword>
<dbReference type="Pfam" id="PF13966">
    <property type="entry name" value="zf-RVT"/>
    <property type="match status" value="1"/>
</dbReference>
<keyword evidence="2" id="KW-0548">Nucleotidyltransferase</keyword>
<organism evidence="2 3">
    <name type="scientific">Trifolium medium</name>
    <dbReference type="NCBI Taxonomy" id="97028"/>
    <lineage>
        <taxon>Eukaryota</taxon>
        <taxon>Viridiplantae</taxon>
        <taxon>Streptophyta</taxon>
        <taxon>Embryophyta</taxon>
        <taxon>Tracheophyta</taxon>
        <taxon>Spermatophyta</taxon>
        <taxon>Magnoliopsida</taxon>
        <taxon>eudicotyledons</taxon>
        <taxon>Gunneridae</taxon>
        <taxon>Pentapetalae</taxon>
        <taxon>rosids</taxon>
        <taxon>fabids</taxon>
        <taxon>Fabales</taxon>
        <taxon>Fabaceae</taxon>
        <taxon>Papilionoideae</taxon>
        <taxon>50 kb inversion clade</taxon>
        <taxon>NPAAA clade</taxon>
        <taxon>Hologalegina</taxon>
        <taxon>IRL clade</taxon>
        <taxon>Trifolieae</taxon>
        <taxon>Trifolium</taxon>
    </lineage>
</organism>
<dbReference type="SUPFAM" id="SSF56672">
    <property type="entry name" value="DNA/RNA polymerases"/>
    <property type="match status" value="1"/>
</dbReference>
<feature type="domain" description="Reverse transcriptase" evidence="1">
    <location>
        <begin position="1"/>
        <end position="240"/>
    </location>
</feature>
<dbReference type="InterPro" id="IPR000477">
    <property type="entry name" value="RT_dom"/>
</dbReference>
<sequence length="702" mass="80637">MYKVLSKVLAGRLKKVMHSLISKVQTAFVQGRQILDGVLIANEVIDEAKRLNRETLLFKVDFEKAYDSVEWDFMDFVMKKMNFPLKWRHWIRECVSSSMVSILINGSPSKEFKMERGLRQGDPLSPFLFLLVAEGLNVLMDKAVADGSFVGYGVGRDESLSVSHLQFADDTLIIGRKSWTNIFAMKAILQLFELISGLKVNFHKSVLLGINVNDSWTKDAASALNCKVGELPIKYLGLPIGADPRRLKTWEPVIIALRKRLSSWSYRSLSMGGRLVLLKSVLSALPIYYLSFFKMPPGIISLIESLFKKFLWGGSEESRKIHWLKWDRVCKPKESGGLGLRDLKLFNLALLGKWGWRLKSETNSLWHSVLTQRYGESLDRIDNRSSVWWRDLNMALRFPRISGKGWFEENLRKVVGNGINTNFWSDPWVDGEKLRDQFNRLYDISLDKDKTVAKMLTEVDGERKILWSWRRNLFSWEEELVDVCNGVVLGAERLEGDSDNWKWGGACYSVKEAYSRLIEEDVEEVEWVKEVWNPLIPTKMSILGWRLFHNRLPTKDNLRKRGVHLNSSSLCVGGCGCDENAHHILFNCPMLSVVWTETLKWLGISTALSEGGFEHLKMFKGLVPGGKKVKNILQTIWFANIFVTWQARNAVVFSHEGFNGEKVVEEAKVWSWRILKNRSKGFNYPLYQWLGNPLACMQKICC</sequence>
<accession>A0A392M9Y8</accession>
<dbReference type="GO" id="GO:0003964">
    <property type="term" value="F:RNA-directed DNA polymerase activity"/>
    <property type="evidence" value="ECO:0007669"/>
    <property type="project" value="UniProtKB-KW"/>
</dbReference>
<evidence type="ECO:0000259" key="1">
    <source>
        <dbReference type="PROSITE" id="PS50878"/>
    </source>
</evidence>
<dbReference type="PANTHER" id="PTHR33116:SF78">
    <property type="entry name" value="OS12G0587133 PROTEIN"/>
    <property type="match status" value="1"/>
</dbReference>
<evidence type="ECO:0000313" key="2">
    <source>
        <dbReference type="EMBL" id="MCH83014.1"/>
    </source>
</evidence>
<dbReference type="EMBL" id="LXQA010004522">
    <property type="protein sequence ID" value="MCH83014.1"/>
    <property type="molecule type" value="Genomic_DNA"/>
</dbReference>
<dbReference type="Proteomes" id="UP000265520">
    <property type="component" value="Unassembled WGS sequence"/>
</dbReference>
<dbReference type="PANTHER" id="PTHR33116">
    <property type="entry name" value="REVERSE TRANSCRIPTASE ZINC-BINDING DOMAIN-CONTAINING PROTEIN-RELATED-RELATED"/>
    <property type="match status" value="1"/>
</dbReference>
<reference evidence="2 3" key="1">
    <citation type="journal article" date="2018" name="Front. Plant Sci.">
        <title>Red Clover (Trifolium pratense) and Zigzag Clover (T. medium) - A Picture of Genomic Similarities and Differences.</title>
        <authorList>
            <person name="Dluhosova J."/>
            <person name="Istvanek J."/>
            <person name="Nedelnik J."/>
            <person name="Repkova J."/>
        </authorList>
    </citation>
    <scope>NUCLEOTIDE SEQUENCE [LARGE SCALE GENOMIC DNA]</scope>
    <source>
        <strain evidence="3">cv. 10/8</strain>
        <tissue evidence="2">Leaf</tissue>
    </source>
</reference>
<dbReference type="CDD" id="cd01650">
    <property type="entry name" value="RT_nLTR_like"/>
    <property type="match status" value="1"/>
</dbReference>
<keyword evidence="3" id="KW-1185">Reference proteome</keyword>
<dbReference type="Pfam" id="PF00078">
    <property type="entry name" value="RVT_1"/>
    <property type="match status" value="1"/>
</dbReference>
<dbReference type="AlphaFoldDB" id="A0A392M9Y8"/>
<dbReference type="InterPro" id="IPR026960">
    <property type="entry name" value="RVT-Znf"/>
</dbReference>
<proteinExistence type="predicted"/>
<dbReference type="InterPro" id="IPR043502">
    <property type="entry name" value="DNA/RNA_pol_sf"/>
</dbReference>
<name>A0A392M9Y8_9FABA</name>
<protein>
    <submittedName>
        <fullName evidence="2">LINE-1 reverse transcriptase like</fullName>
    </submittedName>
</protein>
<dbReference type="PROSITE" id="PS50878">
    <property type="entry name" value="RT_POL"/>
    <property type="match status" value="1"/>
</dbReference>
<keyword evidence="2" id="KW-0695">RNA-directed DNA polymerase</keyword>
<evidence type="ECO:0000313" key="3">
    <source>
        <dbReference type="Proteomes" id="UP000265520"/>
    </source>
</evidence>
<gene>
    <name evidence="2" type="ORF">A2U01_0003828</name>
</gene>
<comment type="caution">
    <text evidence="2">The sequence shown here is derived from an EMBL/GenBank/DDBJ whole genome shotgun (WGS) entry which is preliminary data.</text>
</comment>